<evidence type="ECO:0000313" key="2">
    <source>
        <dbReference type="Proteomes" id="UP000054928"/>
    </source>
</evidence>
<dbReference type="RefSeq" id="XP_024575425.1">
    <property type="nucleotide sequence ID" value="XM_024724561.1"/>
</dbReference>
<sequence length="154" mass="18051">MLLSKFRFSAFKAKVDVCTQPFQHQTLLAFLVKKISKPNRTNRVLTTTKYTSMVMLASTGNMCLHKQHKKLFLREVKYRAITTGHRKVSERMKNWTRMLGKYQLVRIRCYTSTSVDRIMLLGLTQSRTYPLFKLSIKCSTFGFSSKIEFENLCF</sequence>
<dbReference type="Proteomes" id="UP000054928">
    <property type="component" value="Unassembled WGS sequence"/>
</dbReference>
<name>A0A0P1AER4_PLAHL</name>
<dbReference type="AlphaFoldDB" id="A0A0P1AER4"/>
<organism evidence="1 2">
    <name type="scientific">Plasmopara halstedii</name>
    <name type="common">Downy mildew of sunflower</name>
    <dbReference type="NCBI Taxonomy" id="4781"/>
    <lineage>
        <taxon>Eukaryota</taxon>
        <taxon>Sar</taxon>
        <taxon>Stramenopiles</taxon>
        <taxon>Oomycota</taxon>
        <taxon>Peronosporomycetes</taxon>
        <taxon>Peronosporales</taxon>
        <taxon>Peronosporaceae</taxon>
        <taxon>Plasmopara</taxon>
    </lineage>
</organism>
<evidence type="ECO:0000313" key="1">
    <source>
        <dbReference type="EMBL" id="CEG39056.1"/>
    </source>
</evidence>
<proteinExistence type="predicted"/>
<reference evidence="2" key="1">
    <citation type="submission" date="2014-09" db="EMBL/GenBank/DDBJ databases">
        <authorList>
            <person name="Sharma Rahul"/>
            <person name="Thines Marco"/>
        </authorList>
    </citation>
    <scope>NUCLEOTIDE SEQUENCE [LARGE SCALE GENOMIC DNA]</scope>
</reference>
<dbReference type="EMBL" id="CCYD01000349">
    <property type="protein sequence ID" value="CEG39056.1"/>
    <property type="molecule type" value="Genomic_DNA"/>
</dbReference>
<dbReference type="GeneID" id="36404174"/>
<accession>A0A0P1AER4</accession>
<protein>
    <submittedName>
        <fullName evidence="1">Uncharacterized protein</fullName>
    </submittedName>
</protein>
<keyword evidence="2" id="KW-1185">Reference proteome</keyword>